<evidence type="ECO:0000256" key="3">
    <source>
        <dbReference type="PIRSR" id="PIRSR603782-2"/>
    </source>
</evidence>
<feature type="signal peptide" evidence="5">
    <location>
        <begin position="1"/>
        <end position="24"/>
    </location>
</feature>
<dbReference type="AlphaFoldDB" id="A0A0L6D013"/>
<evidence type="ECO:0000313" key="6">
    <source>
        <dbReference type="EMBL" id="KNX43310.1"/>
    </source>
</evidence>
<comment type="caution">
    <text evidence="6">The sequence shown here is derived from an EMBL/GenBank/DDBJ whole genome shotgun (WGS) entry which is preliminary data.</text>
</comment>
<feature type="region of interest" description="Disordered" evidence="4">
    <location>
        <begin position="31"/>
        <end position="81"/>
    </location>
</feature>
<dbReference type="PANTHER" id="PTHR12151:SF25">
    <property type="entry name" value="LINALOOL DEHYDRATASE_ISOMERASE DOMAIN-CONTAINING PROTEIN"/>
    <property type="match status" value="1"/>
</dbReference>
<dbReference type="InterPro" id="IPR036249">
    <property type="entry name" value="Thioredoxin-like_sf"/>
</dbReference>
<protein>
    <recommendedName>
        <fullName evidence="8">Protein SCO1/2</fullName>
    </recommendedName>
</protein>
<keyword evidence="3" id="KW-1015">Disulfide bond</keyword>
<keyword evidence="5" id="KW-0732">Signal</keyword>
<feature type="binding site" evidence="2">
    <location>
        <position position="161"/>
    </location>
    <ligand>
        <name>Cu cation</name>
        <dbReference type="ChEBI" id="CHEBI:23378"/>
    </ligand>
</feature>
<evidence type="ECO:0000256" key="1">
    <source>
        <dbReference type="ARBA" id="ARBA00010996"/>
    </source>
</evidence>
<dbReference type="Gene3D" id="3.40.30.10">
    <property type="entry name" value="Glutaredoxin"/>
    <property type="match status" value="1"/>
</dbReference>
<evidence type="ECO:0000256" key="4">
    <source>
        <dbReference type="SAM" id="MobiDB-lite"/>
    </source>
</evidence>
<feature type="binding site" evidence="2">
    <location>
        <position position="157"/>
    </location>
    <ligand>
        <name>Cu cation</name>
        <dbReference type="ChEBI" id="CHEBI:23378"/>
    </ligand>
</feature>
<feature type="disulfide bond" description="Redox-active" evidence="3">
    <location>
        <begin position="157"/>
        <end position="161"/>
    </location>
</feature>
<dbReference type="PATRIC" id="fig|74031.6.peg.100"/>
<dbReference type="Pfam" id="PF02630">
    <property type="entry name" value="SCO1-SenC"/>
    <property type="match status" value="1"/>
</dbReference>
<dbReference type="GO" id="GO:0046872">
    <property type="term" value="F:metal ion binding"/>
    <property type="evidence" value="ECO:0007669"/>
    <property type="project" value="UniProtKB-KW"/>
</dbReference>
<evidence type="ECO:0000313" key="7">
    <source>
        <dbReference type="Proteomes" id="UP000037046"/>
    </source>
</evidence>
<organism evidence="6 7">
    <name type="scientific">Roseovarius tolerans</name>
    <dbReference type="NCBI Taxonomy" id="74031"/>
    <lineage>
        <taxon>Bacteria</taxon>
        <taxon>Pseudomonadati</taxon>
        <taxon>Pseudomonadota</taxon>
        <taxon>Alphaproteobacteria</taxon>
        <taxon>Rhodobacterales</taxon>
        <taxon>Roseobacteraceae</taxon>
        <taxon>Roseovarius</taxon>
    </lineage>
</organism>
<dbReference type="CDD" id="cd02968">
    <property type="entry name" value="SCO"/>
    <property type="match status" value="1"/>
</dbReference>
<feature type="chain" id="PRO_5005563131" description="Protein SCO1/2" evidence="5">
    <location>
        <begin position="25"/>
        <end position="280"/>
    </location>
</feature>
<evidence type="ECO:0008006" key="8">
    <source>
        <dbReference type="Google" id="ProtNLM"/>
    </source>
</evidence>
<keyword evidence="2" id="KW-0186">Copper</keyword>
<evidence type="ECO:0000256" key="2">
    <source>
        <dbReference type="PIRSR" id="PIRSR603782-1"/>
    </source>
</evidence>
<evidence type="ECO:0000256" key="5">
    <source>
        <dbReference type="SAM" id="SignalP"/>
    </source>
</evidence>
<name>A0A0L6D013_9RHOB</name>
<dbReference type="SUPFAM" id="SSF52833">
    <property type="entry name" value="Thioredoxin-like"/>
    <property type="match status" value="1"/>
</dbReference>
<dbReference type="EMBL" id="LGVV01000001">
    <property type="protein sequence ID" value="KNX43310.1"/>
    <property type="molecule type" value="Genomic_DNA"/>
</dbReference>
<dbReference type="PANTHER" id="PTHR12151">
    <property type="entry name" value="ELECTRON TRANSPORT PROTIN SCO1/SENC FAMILY MEMBER"/>
    <property type="match status" value="1"/>
</dbReference>
<sequence length="280" mass="31109">MTLFKSVSRSARFGLAAVSFFALAAPAVADHPGHDHADHDHAAQDSAGHDHAAGHAKQDEHSGHDAHAGHGEHAGHDMSQGEDHAAMDHRMPEHLGMDDANTFEAAMRPDGFHYKRSANDYVMPAVTLRNQTAQKVNFAELMDYDGPVVLNFIFTSCATICPVMSATFGQTQEDLAAIDDSYMMVSISIDPEYDTPRRLREYAQLHAARDNWVMLTGQFDDIFTVVRAFDAVYKGENKMYHRPLTFLRQGKDTPWLRLEGLLGSEELAEEYAALLRPEVN</sequence>
<dbReference type="Proteomes" id="UP000037046">
    <property type="component" value="Unassembled WGS sequence"/>
</dbReference>
<reference evidence="7" key="1">
    <citation type="submission" date="2015-07" db="EMBL/GenBank/DDBJ databases">
        <title>Draft Genome Sequence of Roseovarius tolerans EL-164, a producer of N-Acylated Alanine Methyl Esters (NAMEs).</title>
        <authorList>
            <person name="Voget S."/>
            <person name="Bruns H."/>
            <person name="Wagner-Doebler I."/>
            <person name="Schulz S."/>
            <person name="Daniel R."/>
        </authorList>
    </citation>
    <scope>NUCLEOTIDE SEQUENCE [LARGE SCALE GENOMIC DNA]</scope>
    <source>
        <strain evidence="7">EL-164</strain>
    </source>
</reference>
<keyword evidence="2" id="KW-0479">Metal-binding</keyword>
<gene>
    <name evidence="6" type="ORF">ROTO_00990</name>
</gene>
<dbReference type="InterPro" id="IPR003782">
    <property type="entry name" value="SCO1/SenC"/>
</dbReference>
<proteinExistence type="inferred from homology"/>
<accession>A0A0L6D013</accession>
<keyword evidence="7" id="KW-1185">Reference proteome</keyword>
<comment type="similarity">
    <text evidence="1">Belongs to the SCO1/2 family.</text>
</comment>